<name>B3P1M8_DROER</name>
<reference evidence="1 2" key="2">
    <citation type="journal article" date="2008" name="Bioinformatics">
        <title>Assembly reconciliation.</title>
        <authorList>
            <person name="Zimin A.V."/>
            <person name="Smith D.R."/>
            <person name="Sutton G."/>
            <person name="Yorke J.A."/>
        </authorList>
    </citation>
    <scope>NUCLEOTIDE SEQUENCE [LARGE SCALE GENOMIC DNA]</scope>
    <source>
        <strain evidence="1 2">TSC#14021-0224.01</strain>
    </source>
</reference>
<dbReference type="AlphaFoldDB" id="B3P1M8"/>
<dbReference type="Proteomes" id="UP000008711">
    <property type="component" value="Unassembled WGS sequence"/>
</dbReference>
<organism evidence="1 2">
    <name type="scientific">Drosophila erecta</name>
    <name type="common">Fruit fly</name>
    <dbReference type="NCBI Taxonomy" id="7220"/>
    <lineage>
        <taxon>Eukaryota</taxon>
        <taxon>Metazoa</taxon>
        <taxon>Ecdysozoa</taxon>
        <taxon>Arthropoda</taxon>
        <taxon>Hexapoda</taxon>
        <taxon>Insecta</taxon>
        <taxon>Pterygota</taxon>
        <taxon>Neoptera</taxon>
        <taxon>Endopterygota</taxon>
        <taxon>Diptera</taxon>
        <taxon>Brachycera</taxon>
        <taxon>Muscomorpha</taxon>
        <taxon>Ephydroidea</taxon>
        <taxon>Drosophilidae</taxon>
        <taxon>Drosophila</taxon>
        <taxon>Sophophora</taxon>
    </lineage>
</organism>
<evidence type="ECO:0000313" key="2">
    <source>
        <dbReference type="Proteomes" id="UP000008711"/>
    </source>
</evidence>
<accession>B3P1M8</accession>
<evidence type="ECO:0000313" key="1">
    <source>
        <dbReference type="EMBL" id="EDV49627.1"/>
    </source>
</evidence>
<reference evidence="1 2" key="1">
    <citation type="journal article" date="2007" name="Nature">
        <title>Evolution of genes and genomes on the Drosophila phylogeny.</title>
        <authorList>
            <consortium name="Drosophila 12 Genomes Consortium"/>
            <person name="Clark A.G."/>
            <person name="Eisen M.B."/>
            <person name="Smith D.R."/>
            <person name="Bergman C.M."/>
            <person name="Oliver B."/>
            <person name="Markow T.A."/>
            <person name="Kaufman T.C."/>
            <person name="Kellis M."/>
            <person name="Gelbart W."/>
            <person name="Iyer V.N."/>
            <person name="Pollard D.A."/>
            <person name="Sackton T.B."/>
            <person name="Larracuente A.M."/>
            <person name="Singh N.D."/>
            <person name="Abad J.P."/>
            <person name="Abt D.N."/>
            <person name="Adryan B."/>
            <person name="Aguade M."/>
            <person name="Akashi H."/>
            <person name="Anderson W.W."/>
            <person name="Aquadro C.F."/>
            <person name="Ardell D.H."/>
            <person name="Arguello R."/>
            <person name="Artieri C.G."/>
            <person name="Barbash D.A."/>
            <person name="Barker D."/>
            <person name="Barsanti P."/>
            <person name="Batterham P."/>
            <person name="Batzoglou S."/>
            <person name="Begun D."/>
            <person name="Bhutkar A."/>
            <person name="Blanco E."/>
            <person name="Bosak S.A."/>
            <person name="Bradley R.K."/>
            <person name="Brand A.D."/>
            <person name="Brent M.R."/>
            <person name="Brooks A.N."/>
            <person name="Brown R.H."/>
            <person name="Butlin R.K."/>
            <person name="Caggese C."/>
            <person name="Calvi B.R."/>
            <person name="Bernardo de Carvalho A."/>
            <person name="Caspi A."/>
            <person name="Castrezana S."/>
            <person name="Celniker S.E."/>
            <person name="Chang J.L."/>
            <person name="Chapple C."/>
            <person name="Chatterji S."/>
            <person name="Chinwalla A."/>
            <person name="Civetta A."/>
            <person name="Clifton S.W."/>
            <person name="Comeron J.M."/>
            <person name="Costello J.C."/>
            <person name="Coyne J.A."/>
            <person name="Daub J."/>
            <person name="David R.G."/>
            <person name="Delcher A.L."/>
            <person name="Delehaunty K."/>
            <person name="Do C.B."/>
            <person name="Ebling H."/>
            <person name="Edwards K."/>
            <person name="Eickbush T."/>
            <person name="Evans J.D."/>
            <person name="Filipski A."/>
            <person name="Findeiss S."/>
            <person name="Freyhult E."/>
            <person name="Fulton L."/>
            <person name="Fulton R."/>
            <person name="Garcia A.C."/>
            <person name="Gardiner A."/>
            <person name="Garfield D.A."/>
            <person name="Garvin B.E."/>
            <person name="Gibson G."/>
            <person name="Gilbert D."/>
            <person name="Gnerre S."/>
            <person name="Godfrey J."/>
            <person name="Good R."/>
            <person name="Gotea V."/>
            <person name="Gravely B."/>
            <person name="Greenberg A.J."/>
            <person name="Griffiths-Jones S."/>
            <person name="Gross S."/>
            <person name="Guigo R."/>
            <person name="Gustafson E.A."/>
            <person name="Haerty W."/>
            <person name="Hahn M.W."/>
            <person name="Halligan D.L."/>
            <person name="Halpern A.L."/>
            <person name="Halter G.M."/>
            <person name="Han M.V."/>
            <person name="Heger A."/>
            <person name="Hillier L."/>
            <person name="Hinrichs A.S."/>
            <person name="Holmes I."/>
            <person name="Hoskins R.A."/>
            <person name="Hubisz M.J."/>
            <person name="Hultmark D."/>
            <person name="Huntley M.A."/>
            <person name="Jaffe D.B."/>
            <person name="Jagadeeshan S."/>
            <person name="Jeck W.R."/>
            <person name="Johnson J."/>
            <person name="Jones C.D."/>
            <person name="Jordan W.C."/>
            <person name="Karpen G.H."/>
            <person name="Kataoka E."/>
            <person name="Keightley P.D."/>
            <person name="Kheradpour P."/>
            <person name="Kirkness E.F."/>
            <person name="Koerich L.B."/>
            <person name="Kristiansen K."/>
            <person name="Kudrna D."/>
            <person name="Kulathinal R.J."/>
            <person name="Kumar S."/>
            <person name="Kwok R."/>
            <person name="Lander E."/>
            <person name="Langley C.H."/>
            <person name="Lapoint R."/>
            <person name="Lazzaro B.P."/>
            <person name="Lee S.J."/>
            <person name="Levesque L."/>
            <person name="Li R."/>
            <person name="Lin C.F."/>
            <person name="Lin M.F."/>
            <person name="Lindblad-Toh K."/>
            <person name="Llopart A."/>
            <person name="Long M."/>
            <person name="Low L."/>
            <person name="Lozovsky E."/>
            <person name="Lu J."/>
            <person name="Luo M."/>
            <person name="Machado C.A."/>
            <person name="Makalowski W."/>
            <person name="Marzo M."/>
            <person name="Matsuda M."/>
            <person name="Matzkin L."/>
            <person name="McAllister B."/>
            <person name="McBride C.S."/>
            <person name="McKernan B."/>
            <person name="McKernan K."/>
            <person name="Mendez-Lago M."/>
            <person name="Minx P."/>
            <person name="Mollenhauer M.U."/>
            <person name="Montooth K."/>
            <person name="Mount S.M."/>
            <person name="Mu X."/>
            <person name="Myers E."/>
            <person name="Negre B."/>
            <person name="Newfeld S."/>
            <person name="Nielsen R."/>
            <person name="Noor M.A."/>
            <person name="O'Grady P."/>
            <person name="Pachter L."/>
            <person name="Papaceit M."/>
            <person name="Parisi M.J."/>
            <person name="Parisi M."/>
            <person name="Parts L."/>
            <person name="Pedersen J.S."/>
            <person name="Pesole G."/>
            <person name="Phillippy A.M."/>
            <person name="Ponting C.P."/>
            <person name="Pop M."/>
            <person name="Porcelli D."/>
            <person name="Powell J.R."/>
            <person name="Prohaska S."/>
            <person name="Pruitt K."/>
            <person name="Puig M."/>
            <person name="Quesneville H."/>
            <person name="Ram K.R."/>
            <person name="Rand D."/>
            <person name="Rasmussen M.D."/>
            <person name="Reed L.K."/>
            <person name="Reenan R."/>
            <person name="Reily A."/>
            <person name="Remington K.A."/>
            <person name="Rieger T.T."/>
            <person name="Ritchie M.G."/>
            <person name="Robin C."/>
            <person name="Rogers Y.H."/>
            <person name="Rohde C."/>
            <person name="Rozas J."/>
            <person name="Rubenfield M.J."/>
            <person name="Ruiz A."/>
            <person name="Russo S."/>
            <person name="Salzberg S.L."/>
            <person name="Sanchez-Gracia A."/>
            <person name="Saranga D.J."/>
            <person name="Sato H."/>
            <person name="Schaeffer S.W."/>
            <person name="Schatz M.C."/>
            <person name="Schlenke T."/>
            <person name="Schwartz R."/>
            <person name="Segarra C."/>
            <person name="Singh R.S."/>
            <person name="Sirot L."/>
            <person name="Sirota M."/>
            <person name="Sisneros N.B."/>
            <person name="Smith C.D."/>
            <person name="Smith T.F."/>
            <person name="Spieth J."/>
            <person name="Stage D.E."/>
            <person name="Stark A."/>
            <person name="Stephan W."/>
            <person name="Strausberg R.L."/>
            <person name="Strempel S."/>
            <person name="Sturgill D."/>
            <person name="Sutton G."/>
            <person name="Sutton G.G."/>
            <person name="Tao W."/>
            <person name="Teichmann S."/>
            <person name="Tobari Y.N."/>
            <person name="Tomimura Y."/>
            <person name="Tsolas J.M."/>
            <person name="Valente V.L."/>
            <person name="Venter E."/>
            <person name="Venter J.C."/>
            <person name="Vicario S."/>
            <person name="Vieira F.G."/>
            <person name="Vilella A.J."/>
            <person name="Villasante A."/>
            <person name="Walenz B."/>
            <person name="Wang J."/>
            <person name="Wasserman M."/>
            <person name="Watts T."/>
            <person name="Wilson D."/>
            <person name="Wilson R.K."/>
            <person name="Wing R.A."/>
            <person name="Wolfner M.F."/>
            <person name="Wong A."/>
            <person name="Wong G.K."/>
            <person name="Wu C.I."/>
            <person name="Wu G."/>
            <person name="Yamamoto D."/>
            <person name="Yang H.P."/>
            <person name="Yang S.P."/>
            <person name="Yorke J.A."/>
            <person name="Yoshida K."/>
            <person name="Zdobnov E."/>
            <person name="Zhang P."/>
            <person name="Zhang Y."/>
            <person name="Zimin A.V."/>
            <person name="Baldwin J."/>
            <person name="Abdouelleil A."/>
            <person name="Abdulkadir J."/>
            <person name="Abebe A."/>
            <person name="Abera B."/>
            <person name="Abreu J."/>
            <person name="Acer S.C."/>
            <person name="Aftuck L."/>
            <person name="Alexander A."/>
            <person name="An P."/>
            <person name="Anderson E."/>
            <person name="Anderson S."/>
            <person name="Arachi H."/>
            <person name="Azer M."/>
            <person name="Bachantsang P."/>
            <person name="Barry A."/>
            <person name="Bayul T."/>
            <person name="Berlin A."/>
            <person name="Bessette D."/>
            <person name="Bloom T."/>
            <person name="Blye J."/>
            <person name="Boguslavskiy L."/>
            <person name="Bonnet C."/>
            <person name="Boukhgalter B."/>
            <person name="Bourzgui I."/>
            <person name="Brown A."/>
            <person name="Cahill P."/>
            <person name="Channer S."/>
            <person name="Cheshatsang Y."/>
            <person name="Chuda L."/>
            <person name="Citroen M."/>
            <person name="Collymore A."/>
            <person name="Cooke P."/>
            <person name="Costello M."/>
            <person name="D'Aco K."/>
            <person name="Daza R."/>
            <person name="De Haan G."/>
            <person name="DeGray S."/>
            <person name="DeMaso C."/>
            <person name="Dhargay N."/>
            <person name="Dooley K."/>
            <person name="Dooley E."/>
            <person name="Doricent M."/>
            <person name="Dorje P."/>
            <person name="Dorjee K."/>
            <person name="Dupes A."/>
            <person name="Elong R."/>
            <person name="Falk J."/>
            <person name="Farina A."/>
            <person name="Faro S."/>
            <person name="Ferguson D."/>
            <person name="Fisher S."/>
            <person name="Foley C.D."/>
            <person name="Franke A."/>
            <person name="Friedrich D."/>
            <person name="Gadbois L."/>
            <person name="Gearin G."/>
            <person name="Gearin C.R."/>
            <person name="Giannoukos G."/>
            <person name="Goode T."/>
            <person name="Graham J."/>
            <person name="Grandbois E."/>
            <person name="Grewal S."/>
            <person name="Gyaltsen K."/>
            <person name="Hafez N."/>
            <person name="Hagos B."/>
            <person name="Hall J."/>
            <person name="Henson C."/>
            <person name="Hollinger A."/>
            <person name="Honan T."/>
            <person name="Huard M.D."/>
            <person name="Hughes L."/>
            <person name="Hurhula B."/>
            <person name="Husby M.E."/>
            <person name="Kamat A."/>
            <person name="Kanga B."/>
            <person name="Kashin S."/>
            <person name="Khazanovich D."/>
            <person name="Kisner P."/>
            <person name="Lance K."/>
            <person name="Lara M."/>
            <person name="Lee W."/>
            <person name="Lennon N."/>
            <person name="Letendre F."/>
            <person name="LeVine R."/>
            <person name="Lipovsky A."/>
            <person name="Liu X."/>
            <person name="Liu J."/>
            <person name="Liu S."/>
            <person name="Lokyitsang T."/>
            <person name="Lokyitsang Y."/>
            <person name="Lubonja R."/>
            <person name="Lui A."/>
            <person name="MacDonald P."/>
            <person name="Magnisalis V."/>
            <person name="Maru K."/>
            <person name="Matthews C."/>
            <person name="McCusker W."/>
            <person name="McDonough S."/>
            <person name="Mehta T."/>
            <person name="Meldrim J."/>
            <person name="Meneus L."/>
            <person name="Mihai O."/>
            <person name="Mihalev A."/>
            <person name="Mihova T."/>
            <person name="Mittelman R."/>
            <person name="Mlenga V."/>
            <person name="Montmayeur A."/>
            <person name="Mulrain L."/>
            <person name="Navidi A."/>
            <person name="Naylor J."/>
            <person name="Negash T."/>
            <person name="Nguyen T."/>
            <person name="Nguyen N."/>
            <person name="Nicol R."/>
            <person name="Norbu C."/>
            <person name="Norbu N."/>
            <person name="Novod N."/>
            <person name="O'Neill B."/>
            <person name="Osman S."/>
            <person name="Markiewicz E."/>
            <person name="Oyono O.L."/>
            <person name="Patti C."/>
            <person name="Phunkhang P."/>
            <person name="Pierre F."/>
            <person name="Priest M."/>
            <person name="Raghuraman S."/>
            <person name="Rege F."/>
            <person name="Reyes R."/>
            <person name="Rise C."/>
            <person name="Rogov P."/>
            <person name="Ross K."/>
            <person name="Ryan E."/>
            <person name="Settipalli S."/>
            <person name="Shea T."/>
            <person name="Sherpa N."/>
            <person name="Shi L."/>
            <person name="Shih D."/>
            <person name="Sparrow T."/>
            <person name="Spaulding J."/>
            <person name="Stalker J."/>
            <person name="Stange-Thomann N."/>
            <person name="Stavropoulos S."/>
            <person name="Stone C."/>
            <person name="Strader C."/>
            <person name="Tesfaye S."/>
            <person name="Thomson T."/>
            <person name="Thoulutsang Y."/>
            <person name="Thoulutsang D."/>
            <person name="Topham K."/>
            <person name="Topping I."/>
            <person name="Tsamla T."/>
            <person name="Vassiliev H."/>
            <person name="Vo A."/>
            <person name="Wangchuk T."/>
            <person name="Wangdi T."/>
            <person name="Weiand M."/>
            <person name="Wilkinson J."/>
            <person name="Wilson A."/>
            <person name="Yadav S."/>
            <person name="Young G."/>
            <person name="Yu Q."/>
            <person name="Zembek L."/>
            <person name="Zhong D."/>
            <person name="Zimmer A."/>
            <person name="Zwirko Z."/>
            <person name="Jaffe D.B."/>
            <person name="Alvarez P."/>
            <person name="Brockman W."/>
            <person name="Butler J."/>
            <person name="Chin C."/>
            <person name="Gnerre S."/>
            <person name="Grabherr M."/>
            <person name="Kleber M."/>
            <person name="Mauceli E."/>
            <person name="MacCallum I."/>
        </authorList>
    </citation>
    <scope>NUCLEOTIDE SEQUENCE [LARGE SCALE GENOMIC DNA]</scope>
    <source>
        <strain evidence="1 2">TSC#14021-0224.01</strain>
    </source>
</reference>
<keyword evidence="2" id="KW-1185">Reference proteome</keyword>
<protein>
    <submittedName>
        <fullName evidence="1">GG17284</fullName>
    </submittedName>
</protein>
<gene>
    <name evidence="1" type="primary">Dere\GG17284</name>
    <name evidence="1" type="ORF">Dere_GG17284</name>
</gene>
<sequence length="107" mass="11794">MRSNWRYILPRICAAGTSTGDWVPPSPSPPALQLYSSPTPQLPSYVTDRRSRYAASDPWRLFWARAIGAPVKPRKTGIRDSQTGESKCQGAKWSAGALERWSGGFAV</sequence>
<proteinExistence type="predicted"/>
<dbReference type="EMBL" id="CH954181">
    <property type="protein sequence ID" value="EDV49627.1"/>
    <property type="molecule type" value="Genomic_DNA"/>
</dbReference>
<dbReference type="HOGENOM" id="CLU_2212615_0_0_1"/>